<keyword evidence="4" id="KW-1185">Reference proteome</keyword>
<dbReference type="EMBL" id="JAIFTH010000136">
    <property type="protein sequence ID" value="KAG9510479.1"/>
    <property type="molecule type" value="Genomic_DNA"/>
</dbReference>
<keyword evidence="2" id="KW-0812">Transmembrane</keyword>
<dbReference type="Proteomes" id="UP000825002">
    <property type="component" value="Unassembled WGS sequence"/>
</dbReference>
<evidence type="ECO:0000256" key="2">
    <source>
        <dbReference type="SAM" id="Phobius"/>
    </source>
</evidence>
<evidence type="ECO:0000313" key="4">
    <source>
        <dbReference type="Proteomes" id="UP000825002"/>
    </source>
</evidence>
<keyword evidence="2" id="KW-0472">Membrane</keyword>
<gene>
    <name evidence="3" type="ORF">GZH46_00978</name>
</gene>
<proteinExistence type="predicted"/>
<feature type="transmembrane region" description="Helical" evidence="2">
    <location>
        <begin position="70"/>
        <end position="97"/>
    </location>
</feature>
<protein>
    <submittedName>
        <fullName evidence="3">Uncharacterized protein</fullName>
    </submittedName>
</protein>
<feature type="non-terminal residue" evidence="3">
    <location>
        <position position="442"/>
    </location>
</feature>
<evidence type="ECO:0000313" key="3">
    <source>
        <dbReference type="EMBL" id="KAG9510479.1"/>
    </source>
</evidence>
<reference evidence="3 4" key="1">
    <citation type="submission" date="2020-10" db="EMBL/GenBank/DDBJ databases">
        <authorList>
            <person name="Klimov P.B."/>
            <person name="Dyachkov S.M."/>
            <person name="Chetverikov P.E."/>
        </authorList>
    </citation>
    <scope>NUCLEOTIDE SEQUENCE [LARGE SCALE GENOMIC DNA]</scope>
    <source>
        <strain evidence="3">BMOC 18-1129-001#AD2665</strain>
        <tissue evidence="3">Entire mites</tissue>
    </source>
</reference>
<feature type="region of interest" description="Disordered" evidence="1">
    <location>
        <begin position="357"/>
        <end position="379"/>
    </location>
</feature>
<feature type="region of interest" description="Disordered" evidence="1">
    <location>
        <begin position="124"/>
        <end position="178"/>
    </location>
</feature>
<evidence type="ECO:0000256" key="1">
    <source>
        <dbReference type="SAM" id="MobiDB-lite"/>
    </source>
</evidence>
<name>A0ABQ7SAN2_9ACAR</name>
<keyword evidence="2" id="KW-1133">Transmembrane helix</keyword>
<accession>A0ABQ7SAN2</accession>
<sequence length="442" mass="48428">MLQIKTREDTGTNTNSKSFSNISAPINKSKRVLQVLWIDSVGEGANLAAIFVGAHSDAMYAVHLSDEQKLFILLLSLLSILISLTAALCLASPWCILHQYLDERRRKQNIRSHTVPAGIVIHHGQHHRRQHAGRSMTGRSKRRDHTAIDIAPPPYEHARRYPGQASAKHASGADPSSQTWRNINLVSQLANNEMNSTQKFDSEHTDYGDYFHPPKTQNVALDYYQTLNSIGLDSQELAEGFDGKKLKSCAELLTTAAFLRPQSQIGSNIGHLADNDANLPLMIKFSIEHEMTQLTPISSDETNTTNNQAEQADASMDMSSISSTSGTTASQLPIDTDDQALERPACQNVVTHPSVTLQTDSSISSDPPSLGANDSSGSKSTYNIVEISPNESVPSVVPKPTKPSFLKLVTGDKFSSDQRCRFIIYMNTVENVKTCVSNATIL</sequence>
<organism evidence="3 4">
    <name type="scientific">Fragariocoptes setiger</name>
    <dbReference type="NCBI Taxonomy" id="1670756"/>
    <lineage>
        <taxon>Eukaryota</taxon>
        <taxon>Metazoa</taxon>
        <taxon>Ecdysozoa</taxon>
        <taxon>Arthropoda</taxon>
        <taxon>Chelicerata</taxon>
        <taxon>Arachnida</taxon>
        <taxon>Acari</taxon>
        <taxon>Acariformes</taxon>
        <taxon>Trombidiformes</taxon>
        <taxon>Prostigmata</taxon>
        <taxon>Eupodina</taxon>
        <taxon>Eriophyoidea</taxon>
        <taxon>Phytoptidae</taxon>
        <taxon>Fragariocoptes</taxon>
    </lineage>
</organism>
<feature type="region of interest" description="Disordered" evidence="1">
    <location>
        <begin position="311"/>
        <end position="332"/>
    </location>
</feature>
<comment type="caution">
    <text evidence="3">The sequence shown here is derived from an EMBL/GenBank/DDBJ whole genome shotgun (WGS) entry which is preliminary data.</text>
</comment>
<feature type="compositionally biased region" description="Low complexity" evidence="1">
    <location>
        <begin position="312"/>
        <end position="330"/>
    </location>
</feature>